<keyword evidence="1" id="KW-0175">Coiled coil</keyword>
<feature type="coiled-coil region" evidence="1">
    <location>
        <begin position="42"/>
        <end position="69"/>
    </location>
</feature>
<accession>A0AA86UCT8</accession>
<evidence type="ECO:0000313" key="2">
    <source>
        <dbReference type="EMBL" id="CAI9950619.1"/>
    </source>
</evidence>
<dbReference type="EMBL" id="CAXDID020000606">
    <property type="protein sequence ID" value="CAL6106151.1"/>
    <property type="molecule type" value="Genomic_DNA"/>
</dbReference>
<organism evidence="2">
    <name type="scientific">Hexamita inflata</name>
    <dbReference type="NCBI Taxonomy" id="28002"/>
    <lineage>
        <taxon>Eukaryota</taxon>
        <taxon>Metamonada</taxon>
        <taxon>Diplomonadida</taxon>
        <taxon>Hexamitidae</taxon>
        <taxon>Hexamitinae</taxon>
        <taxon>Hexamita</taxon>
    </lineage>
</organism>
<evidence type="ECO:0000313" key="3">
    <source>
        <dbReference type="EMBL" id="CAL6106151.1"/>
    </source>
</evidence>
<gene>
    <name evidence="2" type="ORF">HINF_LOCUS38264</name>
    <name evidence="3" type="ORF">HINF_LOCUS73603</name>
</gene>
<dbReference type="EMBL" id="CATOUU010000814">
    <property type="protein sequence ID" value="CAI9950619.1"/>
    <property type="molecule type" value="Genomic_DNA"/>
</dbReference>
<keyword evidence="4" id="KW-1185">Reference proteome</keyword>
<protein>
    <submittedName>
        <fullName evidence="3">Hypothetical_protein</fullName>
    </submittedName>
</protein>
<comment type="caution">
    <text evidence="2">The sequence shown here is derived from an EMBL/GenBank/DDBJ whole genome shotgun (WGS) entry which is preliminary data.</text>
</comment>
<name>A0AA86UCT8_9EUKA</name>
<sequence length="102" mass="12226">MKKFKQQTEYMTIISMHKRELKAKDAEIQKYQGLYGSACKQIRYLDSEIERLKTELTNINTECVKQQNKSPVYLKFTQICTEDQTLKQYALKFIFQGKIFNW</sequence>
<evidence type="ECO:0000313" key="4">
    <source>
        <dbReference type="Proteomes" id="UP001642409"/>
    </source>
</evidence>
<reference evidence="3 4" key="2">
    <citation type="submission" date="2024-07" db="EMBL/GenBank/DDBJ databases">
        <authorList>
            <person name="Akdeniz Z."/>
        </authorList>
    </citation>
    <scope>NUCLEOTIDE SEQUENCE [LARGE SCALE GENOMIC DNA]</scope>
</reference>
<dbReference type="Proteomes" id="UP001642409">
    <property type="component" value="Unassembled WGS sequence"/>
</dbReference>
<evidence type="ECO:0000256" key="1">
    <source>
        <dbReference type="SAM" id="Coils"/>
    </source>
</evidence>
<proteinExistence type="predicted"/>
<reference evidence="2" key="1">
    <citation type="submission" date="2023-06" db="EMBL/GenBank/DDBJ databases">
        <authorList>
            <person name="Kurt Z."/>
        </authorList>
    </citation>
    <scope>NUCLEOTIDE SEQUENCE</scope>
</reference>
<dbReference type="AlphaFoldDB" id="A0AA86UCT8"/>